<reference evidence="1 2" key="1">
    <citation type="submission" date="2020-09" db="EMBL/GenBank/DDBJ databases">
        <title>De no assembly of potato wild relative species, Solanum commersonii.</title>
        <authorList>
            <person name="Cho K."/>
        </authorList>
    </citation>
    <scope>NUCLEOTIDE SEQUENCE [LARGE SCALE GENOMIC DNA]</scope>
    <source>
        <strain evidence="1">LZ3.2</strain>
        <tissue evidence="1">Leaf</tissue>
    </source>
</reference>
<dbReference type="Proteomes" id="UP000824120">
    <property type="component" value="Chromosome 6"/>
</dbReference>
<sequence>MVHLYRNGFKPRYFVWIDHGESDGLDGFMKMINDALRVQGGMEQEQYFDEALMKKQDAFMIN</sequence>
<keyword evidence="2" id="KW-1185">Reference proteome</keyword>
<dbReference type="EMBL" id="JACXVP010000006">
    <property type="protein sequence ID" value="KAG5599955.1"/>
    <property type="molecule type" value="Genomic_DNA"/>
</dbReference>
<organism evidence="1 2">
    <name type="scientific">Solanum commersonii</name>
    <name type="common">Commerson's wild potato</name>
    <name type="synonym">Commerson's nightshade</name>
    <dbReference type="NCBI Taxonomy" id="4109"/>
    <lineage>
        <taxon>Eukaryota</taxon>
        <taxon>Viridiplantae</taxon>
        <taxon>Streptophyta</taxon>
        <taxon>Embryophyta</taxon>
        <taxon>Tracheophyta</taxon>
        <taxon>Spermatophyta</taxon>
        <taxon>Magnoliopsida</taxon>
        <taxon>eudicotyledons</taxon>
        <taxon>Gunneridae</taxon>
        <taxon>Pentapetalae</taxon>
        <taxon>asterids</taxon>
        <taxon>lamiids</taxon>
        <taxon>Solanales</taxon>
        <taxon>Solanaceae</taxon>
        <taxon>Solanoideae</taxon>
        <taxon>Solaneae</taxon>
        <taxon>Solanum</taxon>
    </lineage>
</organism>
<name>A0A9J5YGT9_SOLCO</name>
<evidence type="ECO:0000313" key="1">
    <source>
        <dbReference type="EMBL" id="KAG5599955.1"/>
    </source>
</evidence>
<evidence type="ECO:0000313" key="2">
    <source>
        <dbReference type="Proteomes" id="UP000824120"/>
    </source>
</evidence>
<protein>
    <submittedName>
        <fullName evidence="1">Uncharacterized protein</fullName>
    </submittedName>
</protein>
<comment type="caution">
    <text evidence="1">The sequence shown here is derived from an EMBL/GenBank/DDBJ whole genome shotgun (WGS) entry which is preliminary data.</text>
</comment>
<proteinExistence type="predicted"/>
<dbReference type="AlphaFoldDB" id="A0A9J5YGT9"/>
<gene>
    <name evidence="1" type="ORF">H5410_031325</name>
</gene>
<accession>A0A9J5YGT9</accession>